<dbReference type="EMBL" id="PP511673">
    <property type="protein sequence ID" value="XCD06454.1"/>
    <property type="molecule type" value="Genomic_DNA"/>
</dbReference>
<organism evidence="3">
    <name type="scientific">Dulem virus 155</name>
    <dbReference type="NCBI Taxonomy" id="3145632"/>
    <lineage>
        <taxon>Viruses</taxon>
        <taxon>Monodnaviria</taxon>
        <taxon>Sangervirae</taxon>
        <taxon>Phixviricota</taxon>
        <taxon>Malgrandaviricetes</taxon>
        <taxon>Petitvirales</taxon>
        <taxon>Microviridae</taxon>
        <taxon>Microvirus</taxon>
    </lineage>
</organism>
<dbReference type="EMBL" id="PP511561">
    <property type="protein sequence ID" value="XCD05454.1"/>
    <property type="molecule type" value="Genomic_DNA"/>
</dbReference>
<evidence type="ECO:0000313" key="3">
    <source>
        <dbReference type="EMBL" id="XCD06454.1"/>
    </source>
</evidence>
<sequence length="48" mass="5213">MIFKLMIGDVCLASYKTFRSAKSAYTLVDCALRSAGVDGLNLSILVQE</sequence>
<accession>A0AAU8B2C6</accession>
<evidence type="ECO:0000313" key="1">
    <source>
        <dbReference type="EMBL" id="XCD04070.1"/>
    </source>
</evidence>
<evidence type="ECO:0000313" key="2">
    <source>
        <dbReference type="EMBL" id="XCD05454.1"/>
    </source>
</evidence>
<proteinExistence type="predicted"/>
<dbReference type="EMBL" id="PP511419">
    <property type="protein sequence ID" value="XCD04070.1"/>
    <property type="molecule type" value="Genomic_DNA"/>
</dbReference>
<name>A0AAU8B2C6_9VIRU</name>
<reference evidence="3" key="1">
    <citation type="submission" date="2024-03" db="EMBL/GenBank/DDBJ databases">
        <title>Diverse circular DNA viruses in blood, oral, and fecal samples of captive lemurs.</title>
        <authorList>
            <person name="Paietta E.N."/>
            <person name="Kraberger S."/>
            <person name="Lund M.C."/>
            <person name="Custer J.M."/>
            <person name="Vargas K.M."/>
            <person name="Ehmke E.E."/>
            <person name="Yoder A.D."/>
            <person name="Varsani A."/>
        </authorList>
    </citation>
    <scope>NUCLEOTIDE SEQUENCE</scope>
    <source>
        <strain evidence="1">Duke_21_81</strain>
        <strain evidence="2">Duke_24FS_88</strain>
        <strain evidence="3">Duke_25FS_107</strain>
        <strain evidence="4">Duke_26_70</strain>
    </source>
</reference>
<dbReference type="EMBL" id="PP511741">
    <property type="protein sequence ID" value="XCD07029.1"/>
    <property type="molecule type" value="Genomic_DNA"/>
</dbReference>
<protein>
    <submittedName>
        <fullName evidence="3">Uncharacterized protein</fullName>
    </submittedName>
</protein>
<evidence type="ECO:0000313" key="4">
    <source>
        <dbReference type="EMBL" id="XCD07029.1"/>
    </source>
</evidence>